<gene>
    <name evidence="2" type="ORF">MM415B00358_0052</name>
    <name evidence="1" type="ORF">TM448A04268_0001</name>
</gene>
<evidence type="ECO:0000313" key="2">
    <source>
        <dbReference type="EMBL" id="QJA66290.1"/>
    </source>
</evidence>
<dbReference type="EMBL" id="MT144469">
    <property type="protein sequence ID" value="QJA54000.1"/>
    <property type="molecule type" value="Genomic_DNA"/>
</dbReference>
<organism evidence="1">
    <name type="scientific">viral metagenome</name>
    <dbReference type="NCBI Taxonomy" id="1070528"/>
    <lineage>
        <taxon>unclassified sequences</taxon>
        <taxon>metagenomes</taxon>
        <taxon>organismal metagenomes</taxon>
    </lineage>
</organism>
<dbReference type="AlphaFoldDB" id="A0A6H2A3H2"/>
<dbReference type="EMBL" id="MT141552">
    <property type="protein sequence ID" value="QJA66290.1"/>
    <property type="molecule type" value="Genomic_DNA"/>
</dbReference>
<sequence>MTVIGSCGHELESVEGYSIVTADVREGNPCLSYGYVCKKCYNWYEKKRLLIRNVKLWEKRHWGKISEVKDERS</sequence>
<protein>
    <submittedName>
        <fullName evidence="1">Uncharacterized protein</fullName>
    </submittedName>
</protein>
<reference evidence="1" key="1">
    <citation type="submission" date="2020-03" db="EMBL/GenBank/DDBJ databases">
        <title>The deep terrestrial virosphere.</title>
        <authorList>
            <person name="Holmfeldt K."/>
            <person name="Nilsson E."/>
            <person name="Simone D."/>
            <person name="Lopez-Fernandez M."/>
            <person name="Wu X."/>
            <person name="de Brujin I."/>
            <person name="Lundin D."/>
            <person name="Andersson A."/>
            <person name="Bertilsson S."/>
            <person name="Dopson M."/>
        </authorList>
    </citation>
    <scope>NUCLEOTIDE SEQUENCE</scope>
    <source>
        <strain evidence="2">MM415B00358</strain>
        <strain evidence="1">TM448A04268</strain>
    </source>
</reference>
<proteinExistence type="predicted"/>
<evidence type="ECO:0000313" key="1">
    <source>
        <dbReference type="EMBL" id="QJA54000.1"/>
    </source>
</evidence>
<name>A0A6H2A3H2_9ZZZZ</name>
<accession>A0A6H2A3H2</accession>